<protein>
    <submittedName>
        <fullName evidence="1">Uncharacterized protein</fullName>
    </submittedName>
</protein>
<reference evidence="1" key="2">
    <citation type="submission" date="2025-03" db="EMBL/GenBank/DDBJ databases">
        <authorList>
            <consortium name="ELIXIR-Norway"/>
            <consortium name="Elixir Norway"/>
        </authorList>
    </citation>
    <scope>NUCLEOTIDE SEQUENCE</scope>
</reference>
<reference evidence="1" key="1">
    <citation type="submission" date="2023-05" db="EMBL/GenBank/DDBJ databases">
        <authorList>
            <consortium name="ELIXIR-Norway"/>
        </authorList>
    </citation>
    <scope>NUCLEOTIDE SEQUENCE</scope>
</reference>
<evidence type="ECO:0000313" key="2">
    <source>
        <dbReference type="Proteomes" id="UP001162501"/>
    </source>
</evidence>
<proteinExistence type="predicted"/>
<organism evidence="1 2">
    <name type="scientific">Rangifer tarandus platyrhynchus</name>
    <name type="common">Svalbard reindeer</name>
    <dbReference type="NCBI Taxonomy" id="3082113"/>
    <lineage>
        <taxon>Eukaryota</taxon>
        <taxon>Metazoa</taxon>
        <taxon>Chordata</taxon>
        <taxon>Craniata</taxon>
        <taxon>Vertebrata</taxon>
        <taxon>Euteleostomi</taxon>
        <taxon>Mammalia</taxon>
        <taxon>Eutheria</taxon>
        <taxon>Laurasiatheria</taxon>
        <taxon>Artiodactyla</taxon>
        <taxon>Ruminantia</taxon>
        <taxon>Pecora</taxon>
        <taxon>Cervidae</taxon>
        <taxon>Odocoileinae</taxon>
        <taxon>Rangifer</taxon>
    </lineage>
</organism>
<sequence length="147" mass="15693">MRLLVTCGECLCEACAATRPIVSVPRRVNGEASARRAIVGPGLAERRLRAGKGRTADSRCFEFSVPPPPAPLEREAPQNPLRVAQVPRSRAQRLTPAWGGQNPLGREPSASPRRAQSGRSGRPGGHYRGAEPSPARGAEVRRSAGGW</sequence>
<gene>
    <name evidence="1" type="ORF">MRATA1EN22A_LOCUS26483</name>
</gene>
<evidence type="ECO:0000313" key="1">
    <source>
        <dbReference type="EMBL" id="CAN0553034.1"/>
    </source>
</evidence>
<accession>A0AC60A4M2</accession>
<name>A0AC60A4M2_RANTA</name>
<dbReference type="EMBL" id="OX596091">
    <property type="protein sequence ID" value="CAN0553034.1"/>
    <property type="molecule type" value="Genomic_DNA"/>
</dbReference>
<dbReference type="Proteomes" id="UP001162501">
    <property type="component" value="Chromosome 7"/>
</dbReference>